<evidence type="ECO:0000256" key="7">
    <source>
        <dbReference type="ARBA" id="ARBA00022840"/>
    </source>
</evidence>
<dbReference type="InterPro" id="IPR001645">
    <property type="entry name" value="Folylpolyglutamate_synth"/>
</dbReference>
<comment type="catalytic activity">
    <reaction evidence="10">
        <text>(6S)-5,6,7,8-tetrahydrofolyl-(gamma-L-Glu)(n) + L-glutamate + ATP = (6S)-5,6,7,8-tetrahydrofolyl-(gamma-L-Glu)(n+1) + ADP + phosphate + H(+)</text>
        <dbReference type="Rhea" id="RHEA:10580"/>
        <dbReference type="Rhea" id="RHEA-COMP:14738"/>
        <dbReference type="Rhea" id="RHEA-COMP:14740"/>
        <dbReference type="ChEBI" id="CHEBI:15378"/>
        <dbReference type="ChEBI" id="CHEBI:29985"/>
        <dbReference type="ChEBI" id="CHEBI:30616"/>
        <dbReference type="ChEBI" id="CHEBI:43474"/>
        <dbReference type="ChEBI" id="CHEBI:141005"/>
        <dbReference type="ChEBI" id="CHEBI:456216"/>
        <dbReference type="EC" id="6.3.2.17"/>
    </reaction>
</comment>
<dbReference type="Proteomes" id="UP000008220">
    <property type="component" value="Chromosome"/>
</dbReference>
<evidence type="ECO:0000259" key="13">
    <source>
        <dbReference type="Pfam" id="PF08245"/>
    </source>
</evidence>
<evidence type="ECO:0000256" key="11">
    <source>
        <dbReference type="PIRNR" id="PIRNR001563"/>
    </source>
</evidence>
<feature type="domain" description="Mur ligase C-terminal" evidence="12">
    <location>
        <begin position="303"/>
        <end position="422"/>
    </location>
</feature>
<dbReference type="Gene3D" id="3.40.1190.10">
    <property type="entry name" value="Mur-like, catalytic domain"/>
    <property type="match status" value="1"/>
</dbReference>
<dbReference type="InterPro" id="IPR036565">
    <property type="entry name" value="Mur-like_cat_sf"/>
</dbReference>
<dbReference type="InterPro" id="IPR013221">
    <property type="entry name" value="Mur_ligase_cen"/>
</dbReference>
<evidence type="ECO:0000256" key="4">
    <source>
        <dbReference type="ARBA" id="ARBA00022598"/>
    </source>
</evidence>
<dbReference type="PROSITE" id="PS01011">
    <property type="entry name" value="FOLYLPOLYGLU_SYNT_1"/>
    <property type="match status" value="1"/>
</dbReference>
<dbReference type="GO" id="GO:0005524">
    <property type="term" value="F:ATP binding"/>
    <property type="evidence" value="ECO:0007669"/>
    <property type="project" value="UniProtKB-KW"/>
</dbReference>
<dbReference type="AlphaFoldDB" id="A0PZK6"/>
<dbReference type="GO" id="GO:0005737">
    <property type="term" value="C:cytoplasm"/>
    <property type="evidence" value="ECO:0007669"/>
    <property type="project" value="TreeGrafter"/>
</dbReference>
<evidence type="ECO:0000256" key="10">
    <source>
        <dbReference type="ARBA" id="ARBA00047493"/>
    </source>
</evidence>
<evidence type="ECO:0000256" key="5">
    <source>
        <dbReference type="ARBA" id="ARBA00022723"/>
    </source>
</evidence>
<dbReference type="HOGENOM" id="CLU_015869_1_2_9"/>
<dbReference type="EMBL" id="CP000382">
    <property type="protein sequence ID" value="ABK61045.1"/>
    <property type="molecule type" value="Genomic_DNA"/>
</dbReference>
<dbReference type="GO" id="GO:0004326">
    <property type="term" value="F:tetrahydrofolylpolyglutamate synthase activity"/>
    <property type="evidence" value="ECO:0007669"/>
    <property type="project" value="UniProtKB-EC"/>
</dbReference>
<evidence type="ECO:0000256" key="6">
    <source>
        <dbReference type="ARBA" id="ARBA00022741"/>
    </source>
</evidence>
<keyword evidence="6 11" id="KW-0547">Nucleotide-binding</keyword>
<dbReference type="KEGG" id="cno:NT01CX_1729"/>
<organism evidence="14 15">
    <name type="scientific">Clostridium novyi (strain NT)</name>
    <dbReference type="NCBI Taxonomy" id="386415"/>
    <lineage>
        <taxon>Bacteria</taxon>
        <taxon>Bacillati</taxon>
        <taxon>Bacillota</taxon>
        <taxon>Clostridia</taxon>
        <taxon>Eubacteriales</taxon>
        <taxon>Clostridiaceae</taxon>
        <taxon>Clostridium</taxon>
    </lineage>
</organism>
<dbReference type="InterPro" id="IPR018109">
    <property type="entry name" value="Folylpolyglutamate_synth_CS"/>
</dbReference>
<dbReference type="InterPro" id="IPR036615">
    <property type="entry name" value="Mur_ligase_C_dom_sf"/>
</dbReference>
<sequence length="436" mass="49071">MNYKECMNYIDDAARFSINLGLDRTKRILELLGNPHDKIKCIHIAGTNGKGSTTSMISSILIEEGYKVGMYTSPYIEEFEERIQISNTNISKEDLSICVTEVYNAANKIQEEGYSHPTQFEIITCAAFLYFYNKNVDYAVIEVGLGGRFDSTNVITPILSVISSISYDHIKILGDTIEKIAIEKAGIIKNTVPVVLYPQLKEAEDVIKTVCQERKSPLKMLDIECAKYINCNDIKLNGENIRTQNIIVNVDDKTYDINLSLLGKHQILNCATVLYAINELKKMGVSIKDTSIINGLLKVKWIGRFEILNRNPLVILDGAHNIDGIKSLKESVDTYADYKDMVLILGILNDKQVEDMIKVITPNAKMVICVTPHSERAEIAGELMKSVKQYNPNCIAIEDYKIAYETALKYCDCDDLLLISGSLYMIGDMRKIITRK</sequence>
<comment type="cofactor">
    <cofactor evidence="1">
        <name>Mg(2+)</name>
        <dbReference type="ChEBI" id="CHEBI:18420"/>
    </cofactor>
</comment>
<evidence type="ECO:0000256" key="2">
    <source>
        <dbReference type="ARBA" id="ARBA00008276"/>
    </source>
</evidence>
<dbReference type="PANTHER" id="PTHR11136:SF0">
    <property type="entry name" value="DIHYDROFOLATE SYNTHETASE-RELATED"/>
    <property type="match status" value="1"/>
</dbReference>
<dbReference type="Pfam" id="PF02875">
    <property type="entry name" value="Mur_ligase_C"/>
    <property type="match status" value="1"/>
</dbReference>
<dbReference type="PIRSF" id="PIRSF001563">
    <property type="entry name" value="Folylpolyglu_synth"/>
    <property type="match status" value="1"/>
</dbReference>
<feature type="domain" description="Mur ligase central" evidence="13">
    <location>
        <begin position="44"/>
        <end position="276"/>
    </location>
</feature>
<gene>
    <name evidence="14" type="ordered locus">NT01CX_1729</name>
</gene>
<evidence type="ECO:0000259" key="12">
    <source>
        <dbReference type="Pfam" id="PF02875"/>
    </source>
</evidence>
<keyword evidence="5" id="KW-0479">Metal-binding</keyword>
<dbReference type="EC" id="6.3.2.17" evidence="3"/>
<comment type="similarity">
    <text evidence="2 11">Belongs to the folylpolyglutamate synthase family.</text>
</comment>
<evidence type="ECO:0000256" key="9">
    <source>
        <dbReference type="ARBA" id="ARBA00030592"/>
    </source>
</evidence>
<dbReference type="GO" id="GO:0008841">
    <property type="term" value="F:dihydrofolate synthase activity"/>
    <property type="evidence" value="ECO:0007669"/>
    <property type="project" value="TreeGrafter"/>
</dbReference>
<name>A0PZK6_CLONN</name>
<keyword evidence="7 11" id="KW-0067">ATP-binding</keyword>
<dbReference type="eggNOG" id="COG0285">
    <property type="taxonomic scope" value="Bacteria"/>
</dbReference>
<keyword evidence="15" id="KW-1185">Reference proteome</keyword>
<accession>A0PZK6</accession>
<dbReference type="STRING" id="386415.NT01CX_1729"/>
<dbReference type="FunFam" id="3.40.1190.10:FF:000011">
    <property type="entry name" value="Folylpolyglutamate synthase/dihydrofolate synthase"/>
    <property type="match status" value="1"/>
</dbReference>
<evidence type="ECO:0000313" key="14">
    <source>
        <dbReference type="EMBL" id="ABK61045.1"/>
    </source>
</evidence>
<dbReference type="GO" id="GO:0046872">
    <property type="term" value="F:metal ion binding"/>
    <property type="evidence" value="ECO:0007669"/>
    <property type="project" value="UniProtKB-KW"/>
</dbReference>
<evidence type="ECO:0000256" key="1">
    <source>
        <dbReference type="ARBA" id="ARBA00001946"/>
    </source>
</evidence>
<dbReference type="RefSeq" id="WP_011721813.1">
    <property type="nucleotide sequence ID" value="NC_008593.1"/>
</dbReference>
<evidence type="ECO:0000313" key="15">
    <source>
        <dbReference type="Proteomes" id="UP000008220"/>
    </source>
</evidence>
<dbReference type="PANTHER" id="PTHR11136">
    <property type="entry name" value="FOLYLPOLYGLUTAMATE SYNTHASE-RELATED"/>
    <property type="match status" value="1"/>
</dbReference>
<reference evidence="14 15" key="1">
    <citation type="journal article" date="2006" name="Nat. Biotechnol.">
        <title>The genome and transcriptomes of the anti-tumor agent Clostridium novyi-NT.</title>
        <authorList>
            <person name="Bettegowda C."/>
            <person name="Huang X."/>
            <person name="Lin J."/>
            <person name="Cheong I."/>
            <person name="Kohli M."/>
            <person name="Szabo S.A."/>
            <person name="Zhang X."/>
            <person name="Diaz L.A. Jr."/>
            <person name="Velculescu V.E."/>
            <person name="Parmigiani G."/>
            <person name="Kinzler K.W."/>
            <person name="Vogelstein B."/>
            <person name="Zhou S."/>
        </authorList>
    </citation>
    <scope>NUCLEOTIDE SEQUENCE [LARGE SCALE GENOMIC DNA]</scope>
    <source>
        <strain evidence="14 15">NT</strain>
    </source>
</reference>
<dbReference type="Gene3D" id="3.90.190.20">
    <property type="entry name" value="Mur ligase, C-terminal domain"/>
    <property type="match status" value="1"/>
</dbReference>
<dbReference type="PROSITE" id="PS01012">
    <property type="entry name" value="FOLYLPOLYGLU_SYNT_2"/>
    <property type="match status" value="1"/>
</dbReference>
<proteinExistence type="inferred from homology"/>
<protein>
    <recommendedName>
        <fullName evidence="3">tetrahydrofolate synthase</fullName>
        <ecNumber evidence="3">6.3.2.17</ecNumber>
    </recommendedName>
    <alternativeName>
        <fullName evidence="9">Tetrahydrofolylpolyglutamate synthase</fullName>
    </alternativeName>
</protein>
<dbReference type="InterPro" id="IPR004101">
    <property type="entry name" value="Mur_ligase_C"/>
</dbReference>
<dbReference type="SUPFAM" id="SSF53623">
    <property type="entry name" value="MurD-like peptide ligases, catalytic domain"/>
    <property type="match status" value="1"/>
</dbReference>
<dbReference type="NCBIfam" id="TIGR01499">
    <property type="entry name" value="folC"/>
    <property type="match status" value="1"/>
</dbReference>
<keyword evidence="4 11" id="KW-0436">Ligase</keyword>
<dbReference type="Pfam" id="PF08245">
    <property type="entry name" value="Mur_ligase_M"/>
    <property type="match status" value="1"/>
</dbReference>
<keyword evidence="8" id="KW-0460">Magnesium</keyword>
<evidence type="ECO:0000256" key="8">
    <source>
        <dbReference type="ARBA" id="ARBA00022842"/>
    </source>
</evidence>
<evidence type="ECO:0000256" key="3">
    <source>
        <dbReference type="ARBA" id="ARBA00013025"/>
    </source>
</evidence>
<dbReference type="SUPFAM" id="SSF53244">
    <property type="entry name" value="MurD-like peptide ligases, peptide-binding domain"/>
    <property type="match status" value="1"/>
</dbReference>